<evidence type="ECO:0000256" key="2">
    <source>
        <dbReference type="ARBA" id="ARBA00022490"/>
    </source>
</evidence>
<dbReference type="HAMAP" id="MF_00688">
    <property type="entry name" value="Leu_Phe_trans"/>
    <property type="match status" value="1"/>
</dbReference>
<comment type="catalytic activity">
    <reaction evidence="6 15">
        <text>N-terminal L-arginyl-[protein] + L-leucyl-tRNA(Leu) = N-terminal L-leucyl-L-arginyl-[protein] + tRNA(Leu) + H(+)</text>
        <dbReference type="Rhea" id="RHEA:50416"/>
        <dbReference type="Rhea" id="RHEA-COMP:9613"/>
        <dbReference type="Rhea" id="RHEA-COMP:9622"/>
        <dbReference type="Rhea" id="RHEA-COMP:12672"/>
        <dbReference type="Rhea" id="RHEA-COMP:12673"/>
        <dbReference type="ChEBI" id="CHEBI:15378"/>
        <dbReference type="ChEBI" id="CHEBI:64719"/>
        <dbReference type="ChEBI" id="CHEBI:78442"/>
        <dbReference type="ChEBI" id="CHEBI:78494"/>
        <dbReference type="ChEBI" id="CHEBI:133044"/>
        <dbReference type="EC" id="2.3.2.6"/>
    </reaction>
</comment>
<comment type="catalytic activity">
    <reaction evidence="7 15">
        <text>N-terminal L-lysyl-[protein] + L-leucyl-tRNA(Leu) = N-terminal L-leucyl-L-lysyl-[protein] + tRNA(Leu) + H(+)</text>
        <dbReference type="Rhea" id="RHEA:12340"/>
        <dbReference type="Rhea" id="RHEA-COMP:9613"/>
        <dbReference type="Rhea" id="RHEA-COMP:9622"/>
        <dbReference type="Rhea" id="RHEA-COMP:12670"/>
        <dbReference type="Rhea" id="RHEA-COMP:12671"/>
        <dbReference type="ChEBI" id="CHEBI:15378"/>
        <dbReference type="ChEBI" id="CHEBI:65249"/>
        <dbReference type="ChEBI" id="CHEBI:78442"/>
        <dbReference type="ChEBI" id="CHEBI:78494"/>
        <dbReference type="ChEBI" id="CHEBI:133043"/>
        <dbReference type="EC" id="2.3.2.6"/>
    </reaction>
</comment>
<dbReference type="InterPro" id="IPR042221">
    <property type="entry name" value="Leu/Phe-tRNA_Trfase_N"/>
</dbReference>
<dbReference type="PANTHER" id="PTHR30098:SF2">
    <property type="entry name" value="LEUCYL_PHENYLALANYL-TRNA--PROTEIN TRANSFERASE"/>
    <property type="match status" value="1"/>
</dbReference>
<evidence type="ECO:0000256" key="12">
    <source>
        <dbReference type="ARBA" id="ARBA00077136"/>
    </source>
</evidence>
<evidence type="ECO:0000313" key="17">
    <source>
        <dbReference type="Proteomes" id="UP000198559"/>
    </source>
</evidence>
<dbReference type="SUPFAM" id="SSF55729">
    <property type="entry name" value="Acyl-CoA N-acyltransferases (Nat)"/>
    <property type="match status" value="1"/>
</dbReference>
<comment type="function">
    <text evidence="8 15">Functions in the N-end rule pathway of protein degradation where it conjugates Leu, Phe and, less efficiently, Met from aminoacyl-tRNAs to the N-termini of proteins containing an N-terminal arginine or lysine.</text>
</comment>
<proteinExistence type="inferred from homology"/>
<dbReference type="InterPro" id="IPR004616">
    <property type="entry name" value="Leu/Phe-tRNA_Trfase"/>
</dbReference>
<dbReference type="AlphaFoldDB" id="A0A1H6KLY3"/>
<dbReference type="Proteomes" id="UP000198559">
    <property type="component" value="Unassembled WGS sequence"/>
</dbReference>
<evidence type="ECO:0000256" key="6">
    <source>
        <dbReference type="ARBA" id="ARBA00050652"/>
    </source>
</evidence>
<gene>
    <name evidence="15" type="primary">aat</name>
    <name evidence="16" type="ORF">BAZSYMB_SCAFFOLD00001_62</name>
</gene>
<evidence type="ECO:0000256" key="14">
    <source>
        <dbReference type="ARBA" id="ARBA00083640"/>
    </source>
</evidence>
<dbReference type="Gene3D" id="3.40.630.70">
    <property type="entry name" value="Leucyl/phenylalanyl-tRNA-protein transferase, C-terminal domain"/>
    <property type="match status" value="1"/>
</dbReference>
<evidence type="ECO:0000256" key="15">
    <source>
        <dbReference type="HAMAP-Rule" id="MF_00688"/>
    </source>
</evidence>
<evidence type="ECO:0000256" key="1">
    <source>
        <dbReference type="ARBA" id="ARBA00004496"/>
    </source>
</evidence>
<dbReference type="GO" id="GO:0008914">
    <property type="term" value="F:leucyl-tRNA--protein transferase activity"/>
    <property type="evidence" value="ECO:0007669"/>
    <property type="project" value="UniProtKB-UniRule"/>
</dbReference>
<dbReference type="FunFam" id="3.30.70.3550:FF:000001">
    <property type="entry name" value="Leucyl/phenylalanyl-tRNA--protein transferase"/>
    <property type="match status" value="1"/>
</dbReference>
<dbReference type="Pfam" id="PF03588">
    <property type="entry name" value="Leu_Phe_trans"/>
    <property type="match status" value="1"/>
</dbReference>
<dbReference type="InterPro" id="IPR042203">
    <property type="entry name" value="Leu/Phe-tRNA_Trfase_C"/>
</dbReference>
<keyword evidence="4 15" id="KW-0012">Acyltransferase</keyword>
<evidence type="ECO:0000256" key="5">
    <source>
        <dbReference type="ARBA" id="ARBA00050607"/>
    </source>
</evidence>
<dbReference type="EMBL" id="CVUD02000116">
    <property type="protein sequence ID" value="SEH74745.1"/>
    <property type="molecule type" value="Genomic_DNA"/>
</dbReference>
<keyword evidence="3 15" id="KW-0808">Transferase</keyword>
<dbReference type="STRING" id="235205.BAZSYMB_SCAFFOLD00001_62"/>
<accession>A0A1H6KLY3</accession>
<evidence type="ECO:0000256" key="13">
    <source>
        <dbReference type="ARBA" id="ARBA00077165"/>
    </source>
</evidence>
<comment type="subcellular location">
    <subcellularLocation>
        <location evidence="1 15">Cytoplasm</location>
    </subcellularLocation>
</comment>
<evidence type="ECO:0000256" key="9">
    <source>
        <dbReference type="ARBA" id="ARBA00061535"/>
    </source>
</evidence>
<dbReference type="GO" id="GO:0030163">
    <property type="term" value="P:protein catabolic process"/>
    <property type="evidence" value="ECO:0007669"/>
    <property type="project" value="UniProtKB-UniRule"/>
</dbReference>
<evidence type="ECO:0000313" key="16">
    <source>
        <dbReference type="EMBL" id="SEH74745.1"/>
    </source>
</evidence>
<evidence type="ECO:0000256" key="7">
    <source>
        <dbReference type="ARBA" id="ARBA00051538"/>
    </source>
</evidence>
<organism evidence="16 17">
    <name type="scientific">Bathymodiolus azoricus thioautotrophic gill symbiont</name>
    <dbReference type="NCBI Taxonomy" id="235205"/>
    <lineage>
        <taxon>Bacteria</taxon>
        <taxon>Pseudomonadati</taxon>
        <taxon>Pseudomonadota</taxon>
        <taxon>Gammaproteobacteria</taxon>
        <taxon>sulfur-oxidizing symbionts</taxon>
    </lineage>
</organism>
<evidence type="ECO:0000256" key="4">
    <source>
        <dbReference type="ARBA" id="ARBA00023315"/>
    </source>
</evidence>
<dbReference type="PANTHER" id="PTHR30098">
    <property type="entry name" value="LEUCYL/PHENYLALANYL-TRNA--PROTEIN TRANSFERASE"/>
    <property type="match status" value="1"/>
</dbReference>
<dbReference type="InterPro" id="IPR016181">
    <property type="entry name" value="Acyl_CoA_acyltransferase"/>
</dbReference>
<keyword evidence="2 15" id="KW-0963">Cytoplasm</keyword>
<evidence type="ECO:0000256" key="11">
    <source>
        <dbReference type="ARBA" id="ARBA00074372"/>
    </source>
</evidence>
<name>A0A1H6KLY3_9GAMM</name>
<dbReference type="EC" id="2.3.2.6" evidence="10 15"/>
<reference evidence="17" key="1">
    <citation type="submission" date="2016-06" db="EMBL/GenBank/DDBJ databases">
        <authorList>
            <person name="Petersen J."/>
            <person name="Sayavedra L."/>
        </authorList>
    </citation>
    <scope>NUCLEOTIDE SEQUENCE [LARGE SCALE GENOMIC DNA]</scope>
    <source>
        <strain evidence="17">BazSymB</strain>
    </source>
</reference>
<protein>
    <recommendedName>
        <fullName evidence="11 15">Leucyl/phenylalanyl-tRNA--protein transferase</fullName>
        <ecNumber evidence="10 15">2.3.2.6</ecNumber>
    </recommendedName>
    <alternativeName>
        <fullName evidence="12 15">L/F-transferase</fullName>
    </alternativeName>
    <alternativeName>
        <fullName evidence="13 15">Leucyltransferase</fullName>
    </alternativeName>
    <alternativeName>
        <fullName evidence="14 15">Phenyalanyltransferase</fullName>
    </alternativeName>
</protein>
<evidence type="ECO:0000256" key="8">
    <source>
        <dbReference type="ARBA" id="ARBA00054043"/>
    </source>
</evidence>
<evidence type="ECO:0000256" key="3">
    <source>
        <dbReference type="ARBA" id="ARBA00022679"/>
    </source>
</evidence>
<comment type="similarity">
    <text evidence="9 15">Belongs to the L/F-transferase family.</text>
</comment>
<sequence>MNLVIPEEFFLTSQGAPFPDIDLALDEPNGLIAIGDDLSSKRLINAYQQGIFPWYGENEPVLWYSPNPRMVITPEALHISKSLDKVLHSKQFEVKINNDFDSVIYHCKSIKRKDQDSTWIDENMVRAYTELHTQSVVKSVEVYQDLKLVGGLYGVSMGKVFFGESMFSLVSNASKIAFVYLVQNMGYELIDCQVENAHLKSLGAYNIERNVFIKKLDKLLLK</sequence>
<dbReference type="Gene3D" id="3.30.70.3550">
    <property type="entry name" value="Leucyl/phenylalanyl-tRNA-protein transferase, N-terminal domain"/>
    <property type="match status" value="1"/>
</dbReference>
<dbReference type="NCBIfam" id="TIGR00667">
    <property type="entry name" value="aat"/>
    <property type="match status" value="1"/>
</dbReference>
<evidence type="ECO:0000256" key="10">
    <source>
        <dbReference type="ARBA" id="ARBA00066767"/>
    </source>
</evidence>
<comment type="catalytic activity">
    <reaction evidence="5 15">
        <text>L-phenylalanyl-tRNA(Phe) + an N-terminal L-alpha-aminoacyl-[protein] = an N-terminal L-phenylalanyl-L-alpha-aminoacyl-[protein] + tRNA(Phe)</text>
        <dbReference type="Rhea" id="RHEA:43632"/>
        <dbReference type="Rhea" id="RHEA-COMP:9668"/>
        <dbReference type="Rhea" id="RHEA-COMP:9699"/>
        <dbReference type="Rhea" id="RHEA-COMP:10636"/>
        <dbReference type="Rhea" id="RHEA-COMP:10637"/>
        <dbReference type="ChEBI" id="CHEBI:78442"/>
        <dbReference type="ChEBI" id="CHEBI:78531"/>
        <dbReference type="ChEBI" id="CHEBI:78597"/>
        <dbReference type="ChEBI" id="CHEBI:83561"/>
        <dbReference type="EC" id="2.3.2.6"/>
    </reaction>
</comment>
<dbReference type="GO" id="GO:0005737">
    <property type="term" value="C:cytoplasm"/>
    <property type="evidence" value="ECO:0007669"/>
    <property type="project" value="UniProtKB-SubCell"/>
</dbReference>